<dbReference type="AlphaFoldDB" id="A0A2T5PFJ6"/>
<organism evidence="2 3">
    <name type="scientific">Pseudomonas mangrovi</name>
    <dbReference type="NCBI Taxonomy" id="2161748"/>
    <lineage>
        <taxon>Bacteria</taxon>
        <taxon>Pseudomonadati</taxon>
        <taxon>Pseudomonadota</taxon>
        <taxon>Gammaproteobacteria</taxon>
        <taxon>Pseudomonadales</taxon>
        <taxon>Pseudomonadaceae</taxon>
        <taxon>Pseudomonas</taxon>
    </lineage>
</organism>
<feature type="region of interest" description="Disordered" evidence="1">
    <location>
        <begin position="1"/>
        <end position="57"/>
    </location>
</feature>
<evidence type="ECO:0000313" key="3">
    <source>
        <dbReference type="Proteomes" id="UP000244064"/>
    </source>
</evidence>
<sequence>MRIDGFSSSYPLDRGARPSPASNPYREIQREQELRREQPAPASGSQGFESVPQPRQVENALAAREGNNDQLPARAREFLDSYQRPVSGRVAQALASYGSTANMVSEVDATEVLGLDLYA</sequence>
<name>A0A2T5PFJ6_9PSED</name>
<proteinExistence type="predicted"/>
<keyword evidence="3" id="KW-1185">Reference proteome</keyword>
<evidence type="ECO:0000313" key="2">
    <source>
        <dbReference type="EMBL" id="PTU76514.1"/>
    </source>
</evidence>
<dbReference type="EMBL" id="QASN01000002">
    <property type="protein sequence ID" value="PTU76514.1"/>
    <property type="molecule type" value="Genomic_DNA"/>
</dbReference>
<protein>
    <submittedName>
        <fullName evidence="2">Uncharacterized protein</fullName>
    </submittedName>
</protein>
<dbReference type="OrthoDB" id="7029568at2"/>
<dbReference type="RefSeq" id="WP_108104927.1">
    <property type="nucleotide sequence ID" value="NZ_QASN01000002.1"/>
</dbReference>
<dbReference type="Proteomes" id="UP000244064">
    <property type="component" value="Unassembled WGS sequence"/>
</dbReference>
<gene>
    <name evidence="2" type="ORF">DBO85_00180</name>
</gene>
<reference evidence="2 3" key="1">
    <citation type="submission" date="2018-04" db="EMBL/GenBank/DDBJ databases">
        <title>Pseudomonas sp. nov., isolated from mangrove soil.</title>
        <authorList>
            <person name="Chen C."/>
        </authorList>
    </citation>
    <scope>NUCLEOTIDE SEQUENCE [LARGE SCALE GENOMIC DNA]</scope>
    <source>
        <strain evidence="2 3">TC-11</strain>
    </source>
</reference>
<feature type="compositionally biased region" description="Polar residues" evidence="1">
    <location>
        <begin position="1"/>
        <end position="10"/>
    </location>
</feature>
<comment type="caution">
    <text evidence="2">The sequence shown here is derived from an EMBL/GenBank/DDBJ whole genome shotgun (WGS) entry which is preliminary data.</text>
</comment>
<evidence type="ECO:0000256" key="1">
    <source>
        <dbReference type="SAM" id="MobiDB-lite"/>
    </source>
</evidence>
<feature type="compositionally biased region" description="Basic and acidic residues" evidence="1">
    <location>
        <begin position="27"/>
        <end position="38"/>
    </location>
</feature>
<accession>A0A2T5PFJ6</accession>